<evidence type="ECO:0000256" key="5">
    <source>
        <dbReference type="ARBA" id="ARBA00022840"/>
    </source>
</evidence>
<dbReference type="InterPro" id="IPR003694">
    <property type="entry name" value="NAD_synthase"/>
</dbReference>
<dbReference type="PANTHER" id="PTHR23090">
    <property type="entry name" value="NH 3 /GLUTAMINE-DEPENDENT NAD + SYNTHETASE"/>
    <property type="match status" value="1"/>
</dbReference>
<dbReference type="Pfam" id="PF00795">
    <property type="entry name" value="CN_hydrolase"/>
    <property type="match status" value="1"/>
</dbReference>
<evidence type="ECO:0000259" key="9">
    <source>
        <dbReference type="PROSITE" id="PS50263"/>
    </source>
</evidence>
<evidence type="ECO:0000256" key="1">
    <source>
        <dbReference type="ARBA" id="ARBA00005188"/>
    </source>
</evidence>
<gene>
    <name evidence="10" type="ORF">SAMN05720469_12919</name>
</gene>
<evidence type="ECO:0000256" key="2">
    <source>
        <dbReference type="ARBA" id="ARBA00007145"/>
    </source>
</evidence>
<proteinExistence type="inferred from homology"/>
<dbReference type="PROSITE" id="PS50263">
    <property type="entry name" value="CN_HYDROLASE"/>
    <property type="match status" value="1"/>
</dbReference>
<comment type="catalytic activity">
    <reaction evidence="7">
        <text>deamido-NAD(+) + L-glutamine + ATP + H2O = L-glutamate + AMP + diphosphate + NAD(+) + H(+)</text>
        <dbReference type="Rhea" id="RHEA:24384"/>
        <dbReference type="ChEBI" id="CHEBI:15377"/>
        <dbReference type="ChEBI" id="CHEBI:15378"/>
        <dbReference type="ChEBI" id="CHEBI:29985"/>
        <dbReference type="ChEBI" id="CHEBI:30616"/>
        <dbReference type="ChEBI" id="CHEBI:33019"/>
        <dbReference type="ChEBI" id="CHEBI:57540"/>
        <dbReference type="ChEBI" id="CHEBI:58359"/>
        <dbReference type="ChEBI" id="CHEBI:58437"/>
        <dbReference type="ChEBI" id="CHEBI:456215"/>
        <dbReference type="EC" id="6.3.5.1"/>
    </reaction>
</comment>
<evidence type="ECO:0000256" key="4">
    <source>
        <dbReference type="ARBA" id="ARBA00022741"/>
    </source>
</evidence>
<evidence type="ECO:0000256" key="8">
    <source>
        <dbReference type="RuleBase" id="RU003811"/>
    </source>
</evidence>
<keyword evidence="11" id="KW-1185">Reference proteome</keyword>
<evidence type="ECO:0000313" key="10">
    <source>
        <dbReference type="EMBL" id="SHL01928.1"/>
    </source>
</evidence>
<dbReference type="GO" id="GO:0003952">
    <property type="term" value="F:NAD+ synthase (glutamine-hydrolyzing) activity"/>
    <property type="evidence" value="ECO:0007669"/>
    <property type="project" value="UniProtKB-UniRule"/>
</dbReference>
<keyword evidence="4 7" id="KW-0547">Nucleotide-binding</keyword>
<dbReference type="InterPro" id="IPR003010">
    <property type="entry name" value="C-N_Hydrolase"/>
</dbReference>
<dbReference type="PANTHER" id="PTHR23090:SF9">
    <property type="entry name" value="GLUTAMINE-DEPENDENT NAD(+) SYNTHETASE"/>
    <property type="match status" value="1"/>
</dbReference>
<keyword evidence="3 7" id="KW-0436">Ligase</keyword>
<accession>A0A1M6X7N3</accession>
<evidence type="ECO:0000256" key="3">
    <source>
        <dbReference type="ARBA" id="ARBA00022598"/>
    </source>
</evidence>
<dbReference type="CDD" id="cd00553">
    <property type="entry name" value="NAD_synthase"/>
    <property type="match status" value="1"/>
</dbReference>
<comment type="similarity">
    <text evidence="2 7">In the C-terminal section; belongs to the NAD synthetase family.</text>
</comment>
<organism evidence="10 11">
    <name type="scientific">Fibrobacter intestinalis</name>
    <dbReference type="NCBI Taxonomy" id="28122"/>
    <lineage>
        <taxon>Bacteria</taxon>
        <taxon>Pseudomonadati</taxon>
        <taxon>Fibrobacterota</taxon>
        <taxon>Fibrobacteria</taxon>
        <taxon>Fibrobacterales</taxon>
        <taxon>Fibrobacteraceae</taxon>
        <taxon>Fibrobacter</taxon>
    </lineage>
</organism>
<feature type="domain" description="CN hydrolase" evidence="9">
    <location>
        <begin position="1"/>
        <end position="284"/>
    </location>
</feature>
<comment type="pathway">
    <text evidence="1 7">Cofactor biosynthesis; NAD(+) biosynthesis; NAD(+) from deamido-NAD(+) (L-Gln route): step 1/1.</text>
</comment>
<dbReference type="PIRSF" id="PIRSF006630">
    <property type="entry name" value="NADS_GAT"/>
    <property type="match status" value="1"/>
</dbReference>
<dbReference type="InterPro" id="IPR036526">
    <property type="entry name" value="C-N_Hydrolase_sf"/>
</dbReference>
<dbReference type="Gene3D" id="3.40.50.620">
    <property type="entry name" value="HUPs"/>
    <property type="match status" value="1"/>
</dbReference>
<evidence type="ECO:0000256" key="6">
    <source>
        <dbReference type="ARBA" id="ARBA00023027"/>
    </source>
</evidence>
<dbReference type="InterPro" id="IPR022310">
    <property type="entry name" value="NAD/GMP_synthase"/>
</dbReference>
<dbReference type="GO" id="GO:0009435">
    <property type="term" value="P:NAD+ biosynthetic process"/>
    <property type="evidence" value="ECO:0007669"/>
    <property type="project" value="UniProtKB-UniRule"/>
</dbReference>
<dbReference type="Gene3D" id="3.60.110.10">
    <property type="entry name" value="Carbon-nitrogen hydrolase"/>
    <property type="match status" value="1"/>
</dbReference>
<dbReference type="EMBL" id="FRAW01000029">
    <property type="protein sequence ID" value="SHL01928.1"/>
    <property type="molecule type" value="Genomic_DNA"/>
</dbReference>
<dbReference type="Pfam" id="PF02540">
    <property type="entry name" value="NAD_synthase"/>
    <property type="match status" value="1"/>
</dbReference>
<dbReference type="InterPro" id="IPR014729">
    <property type="entry name" value="Rossmann-like_a/b/a_fold"/>
</dbReference>
<evidence type="ECO:0000256" key="7">
    <source>
        <dbReference type="PIRNR" id="PIRNR006630"/>
    </source>
</evidence>
<dbReference type="AlphaFoldDB" id="A0A1M6X7N3"/>
<dbReference type="CDD" id="cd07570">
    <property type="entry name" value="GAT_Gln-NAD-synth"/>
    <property type="match status" value="1"/>
</dbReference>
<comment type="similarity">
    <text evidence="8">Belongs to the NAD synthetase family.</text>
</comment>
<dbReference type="EC" id="6.3.5.1" evidence="7"/>
<dbReference type="SUPFAM" id="SSF56317">
    <property type="entry name" value="Carbon-nitrogen hydrolase"/>
    <property type="match status" value="1"/>
</dbReference>
<dbReference type="NCBIfam" id="TIGR00552">
    <property type="entry name" value="nadE"/>
    <property type="match status" value="1"/>
</dbReference>
<sequence>MKIYIAQMEVIPGSPEKNFSAIQKFVEEGRRQDADLVVFPEMAVPGYLLSDLWEEDSFVERCLHINEAVCALSNQVDILFGSVAKEKENGENGRPLLYNAAFYASRGEFKTLVDCKGVRKNFLPKTLLPCYREFEETRYFSDLRKLAQTINAPMSEMIAPLQLDGFQLGITICEDGWDSLYKIKPFEILRSKMGAGDLLINISCSPYTQGKDRARDRVFGTHAKHAGIPLLYVNAVGSQNNGKNIYAFEGDSSVYDAAGKSIFSLPLFEEHGTLVHFEKGIVRVDEAESPRTTGIAEVHQALVYMIRKNLARFGIQKMVIGASGGIDSAVSAALYAEALGAENVFLVNMPTRFNSHTTRNAAKDLADNLGCPYMVAPIESVANALCESLAEDSFVRNPVKMDVSGIHYENLQARLRSAAFLATIASVVGAGFTCNGNKSEVAVGYCTLYGDTSGVMCALGDLWKTQVYELAEEINSRRSVIPQASIDIPASAELSSAQNVDEGKGDPIIYPYHDKLFSFWMERWQRNSIADSEALLNKGFDVYCEQLGVDKEFFKSKFHTKEEVMDDMRRWWHRYKGIALAKRIQMPPILSVSRRAFGFDFRESQLG</sequence>
<dbReference type="InterPro" id="IPR014445">
    <property type="entry name" value="Gln-dep_NAD_synthase"/>
</dbReference>
<evidence type="ECO:0000313" key="11">
    <source>
        <dbReference type="Proteomes" id="UP000184275"/>
    </source>
</evidence>
<reference evidence="11" key="1">
    <citation type="submission" date="2016-11" db="EMBL/GenBank/DDBJ databases">
        <authorList>
            <person name="Varghese N."/>
            <person name="Submissions S."/>
        </authorList>
    </citation>
    <scope>NUCLEOTIDE SEQUENCE [LARGE SCALE GENOMIC DNA]</scope>
    <source>
        <strain evidence="11">UWOS</strain>
    </source>
</reference>
<protein>
    <recommendedName>
        <fullName evidence="7">Glutamine-dependent NAD(+) synthetase</fullName>
        <ecNumber evidence="7">6.3.5.1</ecNumber>
    </recommendedName>
    <alternativeName>
        <fullName evidence="7">NAD(+) synthase [glutamine-hydrolyzing]</fullName>
    </alternativeName>
</protein>
<dbReference type="GO" id="GO:0005524">
    <property type="term" value="F:ATP binding"/>
    <property type="evidence" value="ECO:0007669"/>
    <property type="project" value="UniProtKB-UniRule"/>
</dbReference>
<dbReference type="UniPathway" id="UPA00253">
    <property type="reaction ID" value="UER00334"/>
</dbReference>
<keyword evidence="6 7" id="KW-0520">NAD</keyword>
<dbReference type="Proteomes" id="UP000184275">
    <property type="component" value="Unassembled WGS sequence"/>
</dbReference>
<dbReference type="SUPFAM" id="SSF52402">
    <property type="entry name" value="Adenine nucleotide alpha hydrolases-like"/>
    <property type="match status" value="1"/>
</dbReference>
<name>A0A1M6X7N3_9BACT</name>
<dbReference type="GO" id="GO:0004359">
    <property type="term" value="F:glutaminase activity"/>
    <property type="evidence" value="ECO:0007669"/>
    <property type="project" value="InterPro"/>
</dbReference>
<dbReference type="GO" id="GO:0005737">
    <property type="term" value="C:cytoplasm"/>
    <property type="evidence" value="ECO:0007669"/>
    <property type="project" value="InterPro"/>
</dbReference>
<dbReference type="RefSeq" id="WP_158223321.1">
    <property type="nucleotide sequence ID" value="NZ_FRAW01000029.1"/>
</dbReference>
<keyword evidence="5 7" id="KW-0067">ATP-binding</keyword>